<sequence>MKANVLSVLFSVIAVAFVFWQSGTSHDMKNPAEYSNHGKNVYTAKSVGRLERILRSDNLNIFQEYAGLQGQVRNNVMEGMTNVSGLSTPLNIQIIQEQEELYEEQLDELIDKITDTWNDTFINMVEDYIDFTERNNIIDGEWKCQMWNQRWYRYLQYLVGSLNELKQSGIEEWNYVDLHPYELNSGNIALYASATDAHRNSKSSTNKYS</sequence>
<dbReference type="eggNOG" id="ENOG502TMZQ">
    <property type="taxonomic scope" value="Eukaryota"/>
</dbReference>
<dbReference type="KEGG" id="pcy:PCYB_033000"/>
<dbReference type="Pfam" id="PF09688">
    <property type="entry name" value="Wx5_PLAF3D7"/>
    <property type="match status" value="1"/>
</dbReference>
<keyword evidence="3" id="KW-1185">Reference proteome</keyword>
<protein>
    <recommendedName>
        <fullName evidence="4">RAD protein</fullName>
    </recommendedName>
</protein>
<dbReference type="AlphaFoldDB" id="K6UQ32"/>
<gene>
    <name evidence="2" type="ORF">PCYB_033000</name>
</gene>
<feature type="signal peptide" evidence="1">
    <location>
        <begin position="1"/>
        <end position="25"/>
    </location>
</feature>
<dbReference type="GeneID" id="14691416"/>
<organism evidence="2 3">
    <name type="scientific">Plasmodium cynomolgi (strain B)</name>
    <dbReference type="NCBI Taxonomy" id="1120755"/>
    <lineage>
        <taxon>Eukaryota</taxon>
        <taxon>Sar</taxon>
        <taxon>Alveolata</taxon>
        <taxon>Apicomplexa</taxon>
        <taxon>Aconoidasida</taxon>
        <taxon>Haemosporida</taxon>
        <taxon>Plasmodiidae</taxon>
        <taxon>Plasmodium</taxon>
        <taxon>Plasmodium (Plasmodium)</taxon>
    </lineage>
</organism>
<evidence type="ECO:0000256" key="1">
    <source>
        <dbReference type="SAM" id="SignalP"/>
    </source>
</evidence>
<dbReference type="RefSeq" id="XP_004221020.1">
    <property type="nucleotide sequence ID" value="XM_004220972.1"/>
</dbReference>
<name>K6UQ32_PLACD</name>
<dbReference type="Proteomes" id="UP000006319">
    <property type="component" value="Chromosome 3"/>
</dbReference>
<evidence type="ECO:0008006" key="4">
    <source>
        <dbReference type="Google" id="ProtNLM"/>
    </source>
</evidence>
<feature type="chain" id="PRO_5003895167" description="RAD protein" evidence="1">
    <location>
        <begin position="26"/>
        <end position="209"/>
    </location>
</feature>
<dbReference type="InterPro" id="IPR006496">
    <property type="entry name" value="CHP01606_Plasmodium_spp"/>
</dbReference>
<keyword evidence="1" id="KW-0732">Signal</keyword>
<evidence type="ECO:0000313" key="3">
    <source>
        <dbReference type="Proteomes" id="UP000006319"/>
    </source>
</evidence>
<reference evidence="2 3" key="1">
    <citation type="journal article" date="2012" name="Nat. Genet.">
        <title>Plasmodium cynomolgi genome sequences provide insight into Plasmodium vivax and the monkey malaria clade.</title>
        <authorList>
            <person name="Tachibana S."/>
            <person name="Sullivan S.A."/>
            <person name="Kawai S."/>
            <person name="Nakamura S."/>
            <person name="Kim H.R."/>
            <person name="Goto N."/>
            <person name="Arisue N."/>
            <person name="Palacpac N.M.Q."/>
            <person name="Honma H."/>
            <person name="Yagi M."/>
            <person name="Tougan T."/>
            <person name="Katakai Y."/>
            <person name="Kaneko O."/>
            <person name="Mita T."/>
            <person name="Kita K."/>
            <person name="Yasutomi Y."/>
            <person name="Sutton P.L."/>
            <person name="Shakhbatyan R."/>
            <person name="Horii T."/>
            <person name="Yasunaga T."/>
            <person name="Barnwell J.W."/>
            <person name="Escalante A.A."/>
            <person name="Carlton J.M."/>
            <person name="Tanabe K."/>
        </authorList>
    </citation>
    <scope>NUCLEOTIDE SEQUENCE [LARGE SCALE GENOMIC DNA]</scope>
    <source>
        <strain evidence="2 3">B</strain>
    </source>
</reference>
<dbReference type="OrthoDB" id="382763at2759"/>
<evidence type="ECO:0000313" key="2">
    <source>
        <dbReference type="EMBL" id="GAB64889.1"/>
    </source>
</evidence>
<proteinExistence type="predicted"/>
<dbReference type="EMBL" id="DF157095">
    <property type="protein sequence ID" value="GAB64889.1"/>
    <property type="molecule type" value="Genomic_DNA"/>
</dbReference>
<dbReference type="PhylomeDB" id="K6UQ32"/>
<dbReference type="VEuPathDB" id="PlasmoDB:PCYB_033000"/>
<dbReference type="OMA" id="DYIDFTE"/>
<accession>K6UQ32</accession>